<feature type="transmembrane region" description="Helical" evidence="1">
    <location>
        <begin position="59"/>
        <end position="76"/>
    </location>
</feature>
<dbReference type="GeneID" id="1443989"/>
<dbReference type="OMA" id="GPHHIFV"/>
<evidence type="ECO:0000313" key="2">
    <source>
        <dbReference type="EMBL" id="HII61553.1"/>
    </source>
</evidence>
<reference evidence="2" key="1">
    <citation type="journal article" date="2020" name="bioRxiv">
        <title>A rank-normalized archaeal taxonomy based on genome phylogeny resolves widespread incomplete and uneven classifications.</title>
        <authorList>
            <person name="Rinke C."/>
            <person name="Chuvochina M."/>
            <person name="Mussig A.J."/>
            <person name="Chaumeil P.-A."/>
            <person name="Waite D.W."/>
            <person name="Whitman W.B."/>
            <person name="Parks D.H."/>
            <person name="Hugenholtz P."/>
        </authorList>
    </citation>
    <scope>NUCLEOTIDE SEQUENCE</scope>
    <source>
        <strain evidence="2">UBA8834</strain>
    </source>
</reference>
<evidence type="ECO:0000313" key="3">
    <source>
        <dbReference type="Proteomes" id="UP000617544"/>
    </source>
</evidence>
<organism evidence="2 3">
    <name type="scientific">Pyrococcus horikoshii</name>
    <dbReference type="NCBI Taxonomy" id="53953"/>
    <lineage>
        <taxon>Archaea</taxon>
        <taxon>Methanobacteriati</taxon>
        <taxon>Methanobacteriota</taxon>
        <taxon>Thermococci</taxon>
        <taxon>Thermococcales</taxon>
        <taxon>Thermococcaceae</taxon>
        <taxon>Pyrococcus</taxon>
    </lineage>
</organism>
<keyword evidence="1" id="KW-0472">Membrane</keyword>
<feature type="transmembrane region" description="Helical" evidence="1">
    <location>
        <begin position="278"/>
        <end position="311"/>
    </location>
</feature>
<feature type="transmembrane region" description="Helical" evidence="1">
    <location>
        <begin position="226"/>
        <end position="243"/>
    </location>
</feature>
<sequence>MRDIPLLIPILLILFVSLGLARVKTILVVGAFSLFFVYGYLKGENIGTPRRRIEVNDDVFSVMLILSVIIILIQIANLRGIPLLHPHLRTHLNPKLTGLTYFLGLPSSVYLIIRGKKLGFLYPLMVALYAYRTPVLVALIALTLPYLEDMKKGKKAVEIGVIGIFLLFLISYFRGSLSFLTRIQGTTSVLDVIVKRCSVVGFYKGELQLAGVKSYIFGGLGPRTMIARYLGIPGVTITATLIGGMYLDFGLLSSLEMLLLGFYYGIMKKLRSDVGRSFYYSTLSYGIVGVETGILDLPVYLMILVGLLIAWREFDGNLRKDIRRIISWISSSSNNW</sequence>
<evidence type="ECO:0000256" key="1">
    <source>
        <dbReference type="SAM" id="Phobius"/>
    </source>
</evidence>
<protein>
    <recommendedName>
        <fullName evidence="4">Oligosaccharide repeat unit polymerase</fullName>
    </recommendedName>
</protein>
<feature type="transmembrane region" description="Helical" evidence="1">
    <location>
        <begin position="6"/>
        <end position="38"/>
    </location>
</feature>
<dbReference type="EMBL" id="DUJN01000007">
    <property type="protein sequence ID" value="HII61553.1"/>
    <property type="molecule type" value="Genomic_DNA"/>
</dbReference>
<dbReference type="Pfam" id="PF01901">
    <property type="entry name" value="O_anti_polymase"/>
    <property type="match status" value="1"/>
</dbReference>
<gene>
    <name evidence="2" type="ORF">HA331_07420</name>
</gene>
<proteinExistence type="predicted"/>
<accession>A0A832T7A9</accession>
<evidence type="ECO:0008006" key="4">
    <source>
        <dbReference type="Google" id="ProtNLM"/>
    </source>
</evidence>
<dbReference type="RefSeq" id="WP_010884207.1">
    <property type="nucleotide sequence ID" value="NZ_DUJN01000007.1"/>
</dbReference>
<dbReference type="AlphaFoldDB" id="A0A832T7A9"/>
<keyword evidence="1" id="KW-1133">Transmembrane helix</keyword>
<comment type="caution">
    <text evidence="2">The sequence shown here is derived from an EMBL/GenBank/DDBJ whole genome shotgun (WGS) entry which is preliminary data.</text>
</comment>
<keyword evidence="1" id="KW-0812">Transmembrane</keyword>
<feature type="transmembrane region" description="Helical" evidence="1">
    <location>
        <begin position="96"/>
        <end position="113"/>
    </location>
</feature>
<dbReference type="Proteomes" id="UP000617544">
    <property type="component" value="Unassembled WGS sequence"/>
</dbReference>
<feature type="transmembrane region" description="Helical" evidence="1">
    <location>
        <begin position="120"/>
        <end position="144"/>
    </location>
</feature>
<name>A0A832T7A9_PYRHR</name>
<dbReference type="InterPro" id="IPR002760">
    <property type="entry name" value="O_anti_polymase"/>
</dbReference>
<feature type="transmembrane region" description="Helical" evidence="1">
    <location>
        <begin position="156"/>
        <end position="173"/>
    </location>
</feature>